<organism evidence="3 4">
    <name type="scientific">Candidatus Ozemobacter sibiricus</name>
    <dbReference type="NCBI Taxonomy" id="2268124"/>
    <lineage>
        <taxon>Bacteria</taxon>
        <taxon>Candidatus Ozemobacteria</taxon>
        <taxon>Candidatus Ozemobacterales</taxon>
        <taxon>Candidatus Ozemobacteraceae</taxon>
        <taxon>Candidatus Ozemobacter</taxon>
    </lineage>
</organism>
<gene>
    <name evidence="3" type="ORF">OZSIB_0267</name>
</gene>
<feature type="compositionally biased region" description="Pro residues" evidence="1">
    <location>
        <begin position="279"/>
        <end position="289"/>
    </location>
</feature>
<proteinExistence type="predicted"/>
<protein>
    <recommendedName>
        <fullName evidence="2">Putative zinc-finger domain-containing protein</fullName>
    </recommendedName>
</protein>
<dbReference type="Gene3D" id="1.10.10.1320">
    <property type="entry name" value="Anti-sigma factor, zinc-finger domain"/>
    <property type="match status" value="1"/>
</dbReference>
<name>A0A367ZM18_9BACT</name>
<accession>A0A367ZM18</accession>
<dbReference type="InterPro" id="IPR027383">
    <property type="entry name" value="Znf_put"/>
</dbReference>
<feature type="compositionally biased region" description="Low complexity" evidence="1">
    <location>
        <begin position="263"/>
        <end position="278"/>
    </location>
</feature>
<dbReference type="InterPro" id="IPR041916">
    <property type="entry name" value="Anti_sigma_zinc_sf"/>
</dbReference>
<sequence length="368" mass="38378">MTCNREETAYAFLDGELGPREAAEFAQHLAGCSECKILVHETQERERSLRAVLTHLASSCQIAGKVMRRLPAEKILPAPHAGRSADGGTSILFGWRYLVPSGLTIVVLAWLLSQSPAPLPAPLHHQAVEGITLSALGPEARLDGVILPADRPQSILPGKLLQVVGPVAIQFPGAREPGLTLHGQAQFTLAPGALQWQSGAATLEVAPRRPPLTITWNGHRLLLGEGTLSIAGSPAEGMQILLKRGRGWLRGPQGAGELSPGKPLTLSAPPPSTSSVPAPGEPPPEPSSGPPTIESPTPARLMTSGQPAALATDALRPGNRPRTATPTILLATDTPASDTNPDQVEPNPPAVTGPSGHPFGDDPVVLSH</sequence>
<feature type="region of interest" description="Disordered" evidence="1">
    <location>
        <begin position="251"/>
        <end position="368"/>
    </location>
</feature>
<evidence type="ECO:0000313" key="4">
    <source>
        <dbReference type="Proteomes" id="UP000252355"/>
    </source>
</evidence>
<evidence type="ECO:0000259" key="2">
    <source>
        <dbReference type="Pfam" id="PF13490"/>
    </source>
</evidence>
<dbReference type="AlphaFoldDB" id="A0A367ZM18"/>
<evidence type="ECO:0000313" key="3">
    <source>
        <dbReference type="EMBL" id="RCK79153.1"/>
    </source>
</evidence>
<dbReference type="Pfam" id="PF13490">
    <property type="entry name" value="zf-HC2"/>
    <property type="match status" value="1"/>
</dbReference>
<feature type="domain" description="Putative zinc-finger" evidence="2">
    <location>
        <begin position="10"/>
        <end position="35"/>
    </location>
</feature>
<comment type="caution">
    <text evidence="3">The sequence shown here is derived from an EMBL/GenBank/DDBJ whole genome shotgun (WGS) entry which is preliminary data.</text>
</comment>
<dbReference type="Proteomes" id="UP000252355">
    <property type="component" value="Unassembled WGS sequence"/>
</dbReference>
<reference evidence="3 4" key="1">
    <citation type="submission" date="2018-05" db="EMBL/GenBank/DDBJ databases">
        <title>A metagenomic window into the 2 km-deep terrestrial subsurface aquifer revealed taxonomically and functionally diverse microbial community comprising novel uncultured bacterial lineages.</title>
        <authorList>
            <person name="Kadnikov V.V."/>
            <person name="Mardanov A.V."/>
            <person name="Beletsky A.V."/>
            <person name="Banks D."/>
            <person name="Pimenov N.V."/>
            <person name="Frank Y.A."/>
            <person name="Karnachuk O.V."/>
            <person name="Ravin N.V."/>
        </authorList>
    </citation>
    <scope>NUCLEOTIDE SEQUENCE [LARGE SCALE GENOMIC DNA]</scope>
    <source>
        <strain evidence="3">BY5</strain>
    </source>
</reference>
<evidence type="ECO:0000256" key="1">
    <source>
        <dbReference type="SAM" id="MobiDB-lite"/>
    </source>
</evidence>
<dbReference type="EMBL" id="QOQW01000015">
    <property type="protein sequence ID" value="RCK79153.1"/>
    <property type="molecule type" value="Genomic_DNA"/>
</dbReference>